<dbReference type="EMBL" id="AGNL01030077">
    <property type="protein sequence ID" value="EJK56942.1"/>
    <property type="molecule type" value="Genomic_DNA"/>
</dbReference>
<dbReference type="AlphaFoldDB" id="K0SE52"/>
<evidence type="ECO:0000313" key="1">
    <source>
        <dbReference type="EMBL" id="EJK56942.1"/>
    </source>
</evidence>
<evidence type="ECO:0000313" key="2">
    <source>
        <dbReference type="Proteomes" id="UP000266841"/>
    </source>
</evidence>
<protein>
    <submittedName>
        <fullName evidence="1">Uncharacterized protein</fullName>
    </submittedName>
</protein>
<name>K0SE52_THAOC</name>
<accession>K0SE52</accession>
<reference evidence="1 2" key="1">
    <citation type="journal article" date="2012" name="Genome Biol.">
        <title>Genome and low-iron response of an oceanic diatom adapted to chronic iron limitation.</title>
        <authorList>
            <person name="Lommer M."/>
            <person name="Specht M."/>
            <person name="Roy A.S."/>
            <person name="Kraemer L."/>
            <person name="Andreson R."/>
            <person name="Gutowska M.A."/>
            <person name="Wolf J."/>
            <person name="Bergner S.V."/>
            <person name="Schilhabel M.B."/>
            <person name="Klostermeier U.C."/>
            <person name="Beiko R.G."/>
            <person name="Rosenstiel P."/>
            <person name="Hippler M."/>
            <person name="Laroche J."/>
        </authorList>
    </citation>
    <scope>NUCLEOTIDE SEQUENCE [LARGE SCALE GENOMIC DNA]</scope>
    <source>
        <strain evidence="1 2">CCMP1005</strain>
    </source>
</reference>
<proteinExistence type="predicted"/>
<gene>
    <name evidence="1" type="ORF">THAOC_23073</name>
</gene>
<comment type="caution">
    <text evidence="1">The sequence shown here is derived from an EMBL/GenBank/DDBJ whole genome shotgun (WGS) entry which is preliminary data.</text>
</comment>
<dbReference type="Proteomes" id="UP000266841">
    <property type="component" value="Unassembled WGS sequence"/>
</dbReference>
<keyword evidence="2" id="KW-1185">Reference proteome</keyword>
<organism evidence="1 2">
    <name type="scientific">Thalassiosira oceanica</name>
    <name type="common">Marine diatom</name>
    <dbReference type="NCBI Taxonomy" id="159749"/>
    <lineage>
        <taxon>Eukaryota</taxon>
        <taxon>Sar</taxon>
        <taxon>Stramenopiles</taxon>
        <taxon>Ochrophyta</taxon>
        <taxon>Bacillariophyta</taxon>
        <taxon>Coscinodiscophyceae</taxon>
        <taxon>Thalassiosirophycidae</taxon>
        <taxon>Thalassiosirales</taxon>
        <taxon>Thalassiosiraceae</taxon>
        <taxon>Thalassiosira</taxon>
    </lineage>
</organism>
<sequence length="127" mass="14597">MHNWTKTGDVDNLLLEKITRKVCDDRLFASVKAKYDKLDESHRYGQVMLFLAIQEALLLDETTLKTMEDWVQRDDLCQLFGGDLKSLIEVIESVLTVLLKPVETGSAKLAQNTRPTLQYLLTWLVIE</sequence>
<feature type="non-terminal residue" evidence="1">
    <location>
        <position position="127"/>
    </location>
</feature>